<gene>
    <name evidence="5" type="ORF">CCO03_09165</name>
</gene>
<dbReference type="Gene3D" id="3.20.20.70">
    <property type="entry name" value="Aldolase class I"/>
    <property type="match status" value="1"/>
</dbReference>
<dbReference type="GO" id="GO:0016628">
    <property type="term" value="F:oxidoreductase activity, acting on the CH-CH group of donors, NAD or NADP as acceptor"/>
    <property type="evidence" value="ECO:0007669"/>
    <property type="project" value="UniProtKB-ARBA"/>
</dbReference>
<keyword evidence="3" id="KW-0560">Oxidoreductase</keyword>
<dbReference type="AlphaFoldDB" id="A0A1Y0EMK2"/>
<dbReference type="Proteomes" id="UP000196138">
    <property type="component" value="Chromosome"/>
</dbReference>
<evidence type="ECO:0000256" key="2">
    <source>
        <dbReference type="ARBA" id="ARBA00005979"/>
    </source>
</evidence>
<dbReference type="PANTHER" id="PTHR22893:SF98">
    <property type="entry name" value="OXIDOREDUCTASE"/>
    <property type="match status" value="1"/>
</dbReference>
<organism evidence="5 6">
    <name type="scientific">Comamonas serinivorans</name>
    <dbReference type="NCBI Taxonomy" id="1082851"/>
    <lineage>
        <taxon>Bacteria</taxon>
        <taxon>Pseudomonadati</taxon>
        <taxon>Pseudomonadota</taxon>
        <taxon>Betaproteobacteria</taxon>
        <taxon>Burkholderiales</taxon>
        <taxon>Comamonadaceae</taxon>
        <taxon>Comamonas</taxon>
    </lineage>
</organism>
<dbReference type="Pfam" id="PF00724">
    <property type="entry name" value="Oxidored_FMN"/>
    <property type="match status" value="1"/>
</dbReference>
<reference evidence="5 6" key="1">
    <citation type="submission" date="2017-05" db="EMBL/GenBank/DDBJ databases">
        <authorList>
            <person name="Song R."/>
            <person name="Chenine A.L."/>
            <person name="Ruprecht R.M."/>
        </authorList>
    </citation>
    <scope>NUCLEOTIDE SEQUENCE [LARGE SCALE GENOMIC DNA]</scope>
    <source>
        <strain evidence="5 6">DSM 26136</strain>
    </source>
</reference>
<dbReference type="SUPFAM" id="SSF51395">
    <property type="entry name" value="FMN-linked oxidoreductases"/>
    <property type="match status" value="1"/>
</dbReference>
<dbReference type="GO" id="GO:0010181">
    <property type="term" value="F:FMN binding"/>
    <property type="evidence" value="ECO:0007669"/>
    <property type="project" value="InterPro"/>
</dbReference>
<dbReference type="CDD" id="cd02933">
    <property type="entry name" value="OYE_like_FMN"/>
    <property type="match status" value="1"/>
</dbReference>
<dbReference type="InterPro" id="IPR001155">
    <property type="entry name" value="OxRdtase_FMN_N"/>
</dbReference>
<protein>
    <submittedName>
        <fullName evidence="5">Alkene reductase</fullName>
    </submittedName>
</protein>
<keyword evidence="6" id="KW-1185">Reference proteome</keyword>
<dbReference type="GO" id="GO:0005829">
    <property type="term" value="C:cytosol"/>
    <property type="evidence" value="ECO:0007669"/>
    <property type="project" value="TreeGrafter"/>
</dbReference>
<evidence type="ECO:0000259" key="4">
    <source>
        <dbReference type="Pfam" id="PF00724"/>
    </source>
</evidence>
<dbReference type="RefSeq" id="WP_087280161.1">
    <property type="nucleotide sequence ID" value="NZ_CP021455.1"/>
</dbReference>
<proteinExistence type="inferred from homology"/>
<dbReference type="InterPro" id="IPR045247">
    <property type="entry name" value="Oye-like"/>
</dbReference>
<dbReference type="KEGG" id="cser:CCO03_09165"/>
<evidence type="ECO:0000313" key="5">
    <source>
        <dbReference type="EMBL" id="ARU04826.1"/>
    </source>
</evidence>
<dbReference type="OrthoDB" id="8985337at2"/>
<sequence>MSPLLDPLQLGPVRLPNRIVMAPLTRMRCFQGRAPGELQATHYAQRADAGLILTEATSVSPMGVGYPNTPGIWTEEQVIGWKRVVDAVHAQGGRICIQLWHVGRISDPELLEGALPVAPSAIAPAGDVKVLRPKRPYSVPRPLETAEIAEVVRDFARAAANAKAAGFDFVEVHAANGYLFDQFMHDGSNQRTDQYGGPVENRARLLMEVLDAMAQVWPSERIGVHLNLMSSSHDMHDSNPKALFTHVAQQLQARQIGFLFAREALVGEGAAAVLPMGQHVRPVYRGTYIANEGFTRETGERVLERGWADAVAYGRDYMANPDLVTRFARGAALNVLNDRTVYSADGTGYNDYPVLDATSA</sequence>
<comment type="similarity">
    <text evidence="2">Belongs to the NADH:flavin oxidoreductase/NADH oxidase family.</text>
</comment>
<dbReference type="InterPro" id="IPR013785">
    <property type="entry name" value="Aldolase_TIM"/>
</dbReference>
<dbReference type="PANTHER" id="PTHR22893">
    <property type="entry name" value="NADH OXIDOREDUCTASE-RELATED"/>
    <property type="match status" value="1"/>
</dbReference>
<evidence type="ECO:0000256" key="3">
    <source>
        <dbReference type="ARBA" id="ARBA00023002"/>
    </source>
</evidence>
<feature type="domain" description="NADH:flavin oxidoreductase/NADH oxidase N-terminal" evidence="4">
    <location>
        <begin position="4"/>
        <end position="333"/>
    </location>
</feature>
<dbReference type="EMBL" id="CP021455">
    <property type="protein sequence ID" value="ARU04826.1"/>
    <property type="molecule type" value="Genomic_DNA"/>
</dbReference>
<name>A0A1Y0EMK2_9BURK</name>
<evidence type="ECO:0000313" key="6">
    <source>
        <dbReference type="Proteomes" id="UP000196138"/>
    </source>
</evidence>
<evidence type="ECO:0000256" key="1">
    <source>
        <dbReference type="ARBA" id="ARBA00001917"/>
    </source>
</evidence>
<accession>A0A1Y0EMK2</accession>
<dbReference type="FunFam" id="3.20.20.70:FF:000059">
    <property type="entry name" value="N-ethylmaleimide reductase, FMN-linked"/>
    <property type="match status" value="1"/>
</dbReference>
<comment type="cofactor">
    <cofactor evidence="1">
        <name>FMN</name>
        <dbReference type="ChEBI" id="CHEBI:58210"/>
    </cofactor>
</comment>